<gene>
    <name evidence="2" type="ORF">RGQ15_20615</name>
</gene>
<feature type="domain" description="YjiS-like" evidence="1">
    <location>
        <begin position="27"/>
        <end position="60"/>
    </location>
</feature>
<organism evidence="2 3">
    <name type="scientific">Paracoccus aurantius</name>
    <dbReference type="NCBI Taxonomy" id="3073814"/>
    <lineage>
        <taxon>Bacteria</taxon>
        <taxon>Pseudomonadati</taxon>
        <taxon>Pseudomonadota</taxon>
        <taxon>Alphaproteobacteria</taxon>
        <taxon>Rhodobacterales</taxon>
        <taxon>Paracoccaceae</taxon>
        <taxon>Paracoccus</taxon>
    </lineage>
</organism>
<dbReference type="EMBL" id="JAVQLW010000005">
    <property type="protein sequence ID" value="MDS9469956.1"/>
    <property type="molecule type" value="Genomic_DNA"/>
</dbReference>
<proteinExistence type="predicted"/>
<keyword evidence="3" id="KW-1185">Reference proteome</keyword>
<sequence length="79" mass="8851">MNAAALASLGRGQMAQPSKPDLFRRIRAYLVGRRIQRRTYEELSMTNDRELADLGLSRFDVPRLAALAGRQAAEKYLAS</sequence>
<evidence type="ECO:0000313" key="2">
    <source>
        <dbReference type="EMBL" id="MDS9469956.1"/>
    </source>
</evidence>
<dbReference type="InterPro" id="IPR009506">
    <property type="entry name" value="YjiS-like"/>
</dbReference>
<accession>A0ABU2HY54</accession>
<dbReference type="Proteomes" id="UP001269144">
    <property type="component" value="Unassembled WGS sequence"/>
</dbReference>
<name>A0ABU2HY54_9RHOB</name>
<evidence type="ECO:0000313" key="3">
    <source>
        <dbReference type="Proteomes" id="UP001269144"/>
    </source>
</evidence>
<protein>
    <submittedName>
        <fullName evidence="2">DUF1127 domain-containing protein</fullName>
    </submittedName>
</protein>
<comment type="caution">
    <text evidence="2">The sequence shown here is derived from an EMBL/GenBank/DDBJ whole genome shotgun (WGS) entry which is preliminary data.</text>
</comment>
<dbReference type="Pfam" id="PF06568">
    <property type="entry name" value="YjiS-like"/>
    <property type="match status" value="1"/>
</dbReference>
<dbReference type="RefSeq" id="WP_311162737.1">
    <property type="nucleotide sequence ID" value="NZ_JAVQLW010000005.1"/>
</dbReference>
<evidence type="ECO:0000259" key="1">
    <source>
        <dbReference type="Pfam" id="PF06568"/>
    </source>
</evidence>
<reference evidence="3" key="1">
    <citation type="submission" date="2023-07" db="EMBL/GenBank/DDBJ databases">
        <title>Paracoccus sp. MBLB3053 whole genome sequence.</title>
        <authorList>
            <person name="Hwang C.Y."/>
            <person name="Cho E.-S."/>
            <person name="Seo M.-J."/>
        </authorList>
    </citation>
    <scope>NUCLEOTIDE SEQUENCE [LARGE SCALE GENOMIC DNA]</scope>
    <source>
        <strain evidence="3">MBLB3053</strain>
    </source>
</reference>